<protein>
    <submittedName>
        <fullName evidence="2">Uncharacterized protein</fullName>
    </submittedName>
</protein>
<organism evidence="2 3">
    <name type="scientific">Pelobates cultripes</name>
    <name type="common">Western spadefoot toad</name>
    <dbReference type="NCBI Taxonomy" id="61616"/>
    <lineage>
        <taxon>Eukaryota</taxon>
        <taxon>Metazoa</taxon>
        <taxon>Chordata</taxon>
        <taxon>Craniata</taxon>
        <taxon>Vertebrata</taxon>
        <taxon>Euteleostomi</taxon>
        <taxon>Amphibia</taxon>
        <taxon>Batrachia</taxon>
        <taxon>Anura</taxon>
        <taxon>Pelobatoidea</taxon>
        <taxon>Pelobatidae</taxon>
        <taxon>Pelobates</taxon>
    </lineage>
</organism>
<feature type="non-terminal residue" evidence="2">
    <location>
        <position position="79"/>
    </location>
</feature>
<keyword evidence="3" id="KW-1185">Reference proteome</keyword>
<name>A0AAD1R6G9_PELCU</name>
<gene>
    <name evidence="2" type="ORF">PECUL_23A023061</name>
</gene>
<reference evidence="2" key="1">
    <citation type="submission" date="2022-03" db="EMBL/GenBank/DDBJ databases">
        <authorList>
            <person name="Alioto T."/>
            <person name="Alioto T."/>
            <person name="Gomez Garrido J."/>
        </authorList>
    </citation>
    <scope>NUCLEOTIDE SEQUENCE</scope>
</reference>
<feature type="region of interest" description="Disordered" evidence="1">
    <location>
        <begin position="54"/>
        <end position="79"/>
    </location>
</feature>
<accession>A0AAD1R6G9</accession>
<feature type="compositionally biased region" description="Basic and acidic residues" evidence="1">
    <location>
        <begin position="66"/>
        <end position="79"/>
    </location>
</feature>
<dbReference type="EMBL" id="OW240912">
    <property type="protein sequence ID" value="CAH2224456.1"/>
    <property type="molecule type" value="Genomic_DNA"/>
</dbReference>
<sequence>TKSFHKSQDNLLVPGNTSSIMEHKSCNIPHCDTCQMETNKISYSTSKHKKSASFSLSSSWHGQFPKNEKQKIHKSVSEK</sequence>
<evidence type="ECO:0000256" key="1">
    <source>
        <dbReference type="SAM" id="MobiDB-lite"/>
    </source>
</evidence>
<dbReference type="Proteomes" id="UP001295444">
    <property type="component" value="Chromosome 01"/>
</dbReference>
<proteinExistence type="predicted"/>
<dbReference type="AlphaFoldDB" id="A0AAD1R6G9"/>
<feature type="non-terminal residue" evidence="2">
    <location>
        <position position="1"/>
    </location>
</feature>
<evidence type="ECO:0000313" key="3">
    <source>
        <dbReference type="Proteomes" id="UP001295444"/>
    </source>
</evidence>
<evidence type="ECO:0000313" key="2">
    <source>
        <dbReference type="EMBL" id="CAH2224456.1"/>
    </source>
</evidence>